<dbReference type="EnsemblMetazoa" id="CJA40793.1">
    <property type="protein sequence ID" value="CJA40793.1"/>
    <property type="gene ID" value="WBGene00216641"/>
</dbReference>
<evidence type="ECO:0000313" key="1">
    <source>
        <dbReference type="EnsemblMetazoa" id="CJA40793.1"/>
    </source>
</evidence>
<evidence type="ECO:0000313" key="2">
    <source>
        <dbReference type="Proteomes" id="UP000005237"/>
    </source>
</evidence>
<proteinExistence type="predicted"/>
<reference evidence="1" key="2">
    <citation type="submission" date="2022-06" db="UniProtKB">
        <authorList>
            <consortium name="EnsemblMetazoa"/>
        </authorList>
    </citation>
    <scope>IDENTIFICATION</scope>
    <source>
        <strain evidence="1">DF5081</strain>
    </source>
</reference>
<accession>A0A8R1EQM3</accession>
<dbReference type="Proteomes" id="UP000005237">
    <property type="component" value="Unassembled WGS sequence"/>
</dbReference>
<keyword evidence="2" id="KW-1185">Reference proteome</keyword>
<protein>
    <submittedName>
        <fullName evidence="1">Uncharacterized protein</fullName>
    </submittedName>
</protein>
<name>A0A8R1EQM3_CAEJA</name>
<organism evidence="1 2">
    <name type="scientific">Caenorhabditis japonica</name>
    <dbReference type="NCBI Taxonomy" id="281687"/>
    <lineage>
        <taxon>Eukaryota</taxon>
        <taxon>Metazoa</taxon>
        <taxon>Ecdysozoa</taxon>
        <taxon>Nematoda</taxon>
        <taxon>Chromadorea</taxon>
        <taxon>Rhabditida</taxon>
        <taxon>Rhabditina</taxon>
        <taxon>Rhabditomorpha</taxon>
        <taxon>Rhabditoidea</taxon>
        <taxon>Rhabditidae</taxon>
        <taxon>Peloderinae</taxon>
        <taxon>Caenorhabditis</taxon>
    </lineage>
</organism>
<reference evidence="2" key="1">
    <citation type="submission" date="2010-08" db="EMBL/GenBank/DDBJ databases">
        <authorList>
            <consortium name="Caenorhabditis japonica Sequencing Consortium"/>
            <person name="Wilson R.K."/>
        </authorList>
    </citation>
    <scope>NUCLEOTIDE SEQUENCE [LARGE SCALE GENOMIC DNA]</scope>
    <source>
        <strain evidence="2">DF5081</strain>
    </source>
</reference>
<sequence>MQTPPLPLPTVPMWSSTARHWVIINRGVHQMAAMPSSPAYQWHRLPRWDSWFNNITDGLHAKINNFSGRCYDGIRINN</sequence>
<dbReference type="AlphaFoldDB" id="A0A8R1EQM3"/>